<dbReference type="InterPro" id="IPR050498">
    <property type="entry name" value="Ycf3"/>
</dbReference>
<reference evidence="5 6" key="1">
    <citation type="submission" date="2019-08" db="EMBL/GenBank/DDBJ databases">
        <title>Deep-cultivation of Planctomycetes and their phenomic and genomic characterization uncovers novel biology.</title>
        <authorList>
            <person name="Wiegand S."/>
            <person name="Jogler M."/>
            <person name="Boedeker C."/>
            <person name="Pinto D."/>
            <person name="Vollmers J."/>
            <person name="Rivas-Marin E."/>
            <person name="Kohn T."/>
            <person name="Peeters S.H."/>
            <person name="Heuer A."/>
            <person name="Rast P."/>
            <person name="Oberbeckmann S."/>
            <person name="Bunk B."/>
            <person name="Jeske O."/>
            <person name="Meyerdierks A."/>
            <person name="Storesund J.E."/>
            <person name="Kallscheuer N."/>
            <person name="Luecker S."/>
            <person name="Lage O.M."/>
            <person name="Pohl T."/>
            <person name="Merkel B.J."/>
            <person name="Hornburger P."/>
            <person name="Mueller R.-W."/>
            <person name="Bruemmer F."/>
            <person name="Labrenz M."/>
            <person name="Spormann A.M."/>
            <person name="Op den Camp H."/>
            <person name="Overmann J."/>
            <person name="Amann R."/>
            <person name="Jetten M.S.M."/>
            <person name="Mascher T."/>
            <person name="Medema M.H."/>
            <person name="Devos D.P."/>
            <person name="Kaster A.-K."/>
            <person name="Ovreas L."/>
            <person name="Rohde M."/>
            <person name="Galperin M.Y."/>
            <person name="Jogler C."/>
        </authorList>
    </citation>
    <scope>NUCLEOTIDE SEQUENCE [LARGE SCALE GENOMIC DNA]</scope>
    <source>
        <strain evidence="5 6">UC8</strain>
    </source>
</reference>
<feature type="repeat" description="TPR" evidence="3">
    <location>
        <begin position="299"/>
        <end position="332"/>
    </location>
</feature>
<organism evidence="5 6">
    <name type="scientific">Roseimaritima ulvae</name>
    <dbReference type="NCBI Taxonomy" id="980254"/>
    <lineage>
        <taxon>Bacteria</taxon>
        <taxon>Pseudomonadati</taxon>
        <taxon>Planctomycetota</taxon>
        <taxon>Planctomycetia</taxon>
        <taxon>Pirellulales</taxon>
        <taxon>Pirellulaceae</taxon>
        <taxon>Roseimaritima</taxon>
    </lineage>
</organism>
<evidence type="ECO:0000313" key="6">
    <source>
        <dbReference type="Proteomes" id="UP000325286"/>
    </source>
</evidence>
<evidence type="ECO:0000256" key="2">
    <source>
        <dbReference type="ARBA" id="ARBA00022803"/>
    </source>
</evidence>
<dbReference type="Pfam" id="PF13432">
    <property type="entry name" value="TPR_16"/>
    <property type="match status" value="2"/>
</dbReference>
<name>A0A5B9QGM2_9BACT</name>
<dbReference type="Pfam" id="PF13414">
    <property type="entry name" value="TPR_11"/>
    <property type="match status" value="1"/>
</dbReference>
<evidence type="ECO:0000313" key="5">
    <source>
        <dbReference type="EMBL" id="QEG38227.1"/>
    </source>
</evidence>
<sequence>MGGRLQHSPPGRLILIATLLATASLSGCYSKPIAGPDANDNANARATTERPPDSPTDTATDSRAEPPADSPRETPAETPPARPRIVSNSPIDSMPEGLLYRSALDAIDNGQVEPAIDAQRQLATHPTYAVLGTAIEAVLLARDQQFDAAMQRAQEVSTVAVMQPESYMIAADVFRSQGRWNEAIGCLNNAVQLNPGLERAHRWLGILYYDIGAMQQATQHLRHVADINPKDYRSLMLAARIHSEYQNFTEAVKDCQRALERQPPEPMASDLRLRLADSQRELRQFDEAITTLEACPDSAAVWAARAAVLEAQGDSEAALEACRRAWDLQPDHRRAHLVGGRVLLSQRQAAEAVQHLEQAVTAEPSDHEARFLLGRALLLDGKAEQGKQEIQRSTELKENFLKIAELHIQAIDHPQDIDIRLQLAELTEASGRPQVALMWYQAVLGLDPDSAQATAAIERLKNR</sequence>
<evidence type="ECO:0000256" key="3">
    <source>
        <dbReference type="PROSITE-ProRule" id="PRU00339"/>
    </source>
</evidence>
<dbReference type="RefSeq" id="WP_162275933.1">
    <property type="nucleotide sequence ID" value="NZ_CP042914.1"/>
</dbReference>
<dbReference type="Gene3D" id="1.25.40.10">
    <property type="entry name" value="Tetratricopeptide repeat domain"/>
    <property type="match status" value="3"/>
</dbReference>
<dbReference type="InterPro" id="IPR011990">
    <property type="entry name" value="TPR-like_helical_dom_sf"/>
</dbReference>
<dbReference type="PANTHER" id="PTHR44858">
    <property type="entry name" value="TETRATRICOPEPTIDE REPEAT PROTEIN 6"/>
    <property type="match status" value="1"/>
</dbReference>
<evidence type="ECO:0000256" key="4">
    <source>
        <dbReference type="SAM" id="MobiDB-lite"/>
    </source>
</evidence>
<evidence type="ECO:0000256" key="1">
    <source>
        <dbReference type="ARBA" id="ARBA00022737"/>
    </source>
</evidence>
<dbReference type="PROSITE" id="PS50005">
    <property type="entry name" value="TPR"/>
    <property type="match status" value="3"/>
</dbReference>
<keyword evidence="6" id="KW-1185">Reference proteome</keyword>
<dbReference type="KEGG" id="rul:UC8_01820"/>
<feature type="repeat" description="TPR" evidence="3">
    <location>
        <begin position="164"/>
        <end position="197"/>
    </location>
</feature>
<protein>
    <submittedName>
        <fullName evidence="5">Tetratricopeptide repeat protein</fullName>
    </submittedName>
</protein>
<keyword evidence="2 3" id="KW-0802">TPR repeat</keyword>
<dbReference type="SMART" id="SM00028">
    <property type="entry name" value="TPR"/>
    <property type="match status" value="7"/>
</dbReference>
<proteinExistence type="predicted"/>
<dbReference type="PROSITE" id="PS51257">
    <property type="entry name" value="PROKAR_LIPOPROTEIN"/>
    <property type="match status" value="1"/>
</dbReference>
<accession>A0A5B9QGM2</accession>
<gene>
    <name evidence="5" type="ORF">UC8_01820</name>
</gene>
<dbReference type="InterPro" id="IPR019734">
    <property type="entry name" value="TPR_rpt"/>
</dbReference>
<dbReference type="SUPFAM" id="SSF48452">
    <property type="entry name" value="TPR-like"/>
    <property type="match status" value="1"/>
</dbReference>
<dbReference type="PANTHER" id="PTHR44858:SF1">
    <property type="entry name" value="UDP-N-ACETYLGLUCOSAMINE--PEPTIDE N-ACETYLGLUCOSAMINYLTRANSFERASE SPINDLY-RELATED"/>
    <property type="match status" value="1"/>
</dbReference>
<dbReference type="Proteomes" id="UP000325286">
    <property type="component" value="Chromosome"/>
</dbReference>
<dbReference type="EMBL" id="CP042914">
    <property type="protein sequence ID" value="QEG38227.1"/>
    <property type="molecule type" value="Genomic_DNA"/>
</dbReference>
<feature type="compositionally biased region" description="Basic and acidic residues" evidence="4">
    <location>
        <begin position="60"/>
        <end position="75"/>
    </location>
</feature>
<dbReference type="AlphaFoldDB" id="A0A5B9QGM2"/>
<feature type="region of interest" description="Disordered" evidence="4">
    <location>
        <begin position="33"/>
        <end position="92"/>
    </location>
</feature>
<keyword evidence="1" id="KW-0677">Repeat</keyword>
<feature type="repeat" description="TPR" evidence="3">
    <location>
        <begin position="198"/>
        <end position="231"/>
    </location>
</feature>